<dbReference type="InterPro" id="IPR052341">
    <property type="entry name" value="LOG_family_nucleotidases"/>
</dbReference>
<evidence type="ECO:0000313" key="1">
    <source>
        <dbReference type="EMBL" id="TMQ71145.1"/>
    </source>
</evidence>
<evidence type="ECO:0000313" key="2">
    <source>
        <dbReference type="Proteomes" id="UP000319836"/>
    </source>
</evidence>
<organism evidence="1 2">
    <name type="scientific">Eiseniibacteriota bacterium</name>
    <dbReference type="NCBI Taxonomy" id="2212470"/>
    <lineage>
        <taxon>Bacteria</taxon>
        <taxon>Candidatus Eiseniibacteriota</taxon>
    </lineage>
</organism>
<dbReference type="AlphaFoldDB" id="A0A538U5I7"/>
<protein>
    <submittedName>
        <fullName evidence="1">LOG family protein</fullName>
    </submittedName>
</protein>
<comment type="caution">
    <text evidence="1">The sequence shown here is derived from an EMBL/GenBank/DDBJ whole genome shotgun (WGS) entry which is preliminary data.</text>
</comment>
<dbReference type="SUPFAM" id="SSF102405">
    <property type="entry name" value="MCP/YpsA-like"/>
    <property type="match status" value="1"/>
</dbReference>
<dbReference type="PANTHER" id="PTHR43393:SF3">
    <property type="entry name" value="LYSINE DECARBOXYLASE-LIKE PROTEIN"/>
    <property type="match status" value="1"/>
</dbReference>
<dbReference type="Proteomes" id="UP000319836">
    <property type="component" value="Unassembled WGS sequence"/>
</dbReference>
<dbReference type="GO" id="GO:0005829">
    <property type="term" value="C:cytosol"/>
    <property type="evidence" value="ECO:0007669"/>
    <property type="project" value="TreeGrafter"/>
</dbReference>
<reference evidence="1 2" key="1">
    <citation type="journal article" date="2019" name="Nat. Microbiol.">
        <title>Mediterranean grassland soil C-N compound turnover is dependent on rainfall and depth, and is mediated by genomically divergent microorganisms.</title>
        <authorList>
            <person name="Diamond S."/>
            <person name="Andeer P.F."/>
            <person name="Li Z."/>
            <person name="Crits-Christoph A."/>
            <person name="Burstein D."/>
            <person name="Anantharaman K."/>
            <person name="Lane K.R."/>
            <person name="Thomas B.C."/>
            <person name="Pan C."/>
            <person name="Northen T.R."/>
            <person name="Banfield J.F."/>
        </authorList>
    </citation>
    <scope>NUCLEOTIDE SEQUENCE [LARGE SCALE GENOMIC DNA]</scope>
    <source>
        <strain evidence="1">WS_10</strain>
    </source>
</reference>
<name>A0A538U5I7_UNCEI</name>
<gene>
    <name evidence="1" type="ORF">E6K80_06465</name>
</gene>
<dbReference type="Pfam" id="PF18306">
    <property type="entry name" value="LDcluster4"/>
    <property type="match status" value="1"/>
</dbReference>
<dbReference type="PANTHER" id="PTHR43393">
    <property type="entry name" value="CYTOKININ RIBOSIDE 5'-MONOPHOSPHATE PHOSPHORIBOHYDROLASE"/>
    <property type="match status" value="1"/>
</dbReference>
<accession>A0A538U5I7</accession>
<sequence length="184" mass="19769">MEKSPRITVYGSSRLSEDEPAYRLAHDLGAALARGGATVITGGYGGAMEAVSRGAAEAGGHVVGVTVDLFEARGPLNRWVKERVHAPDLFDRLRHLVATTDAHVVLEGSLGTLTELFLTWTLASVGALAAESLVLLGERWPLYLEAHGELVPRELFRHVRVARTPSEAATWAIAAARSRPQVAR</sequence>
<dbReference type="InterPro" id="IPR041164">
    <property type="entry name" value="LDcluster4"/>
</dbReference>
<dbReference type="Gene3D" id="3.40.50.450">
    <property type="match status" value="1"/>
</dbReference>
<proteinExistence type="predicted"/>
<dbReference type="EMBL" id="VBPA01000147">
    <property type="protein sequence ID" value="TMQ71145.1"/>
    <property type="molecule type" value="Genomic_DNA"/>
</dbReference>